<dbReference type="RefSeq" id="XP_004259114.1">
    <property type="nucleotide sequence ID" value="XM_004259066.1"/>
</dbReference>
<accession>A0A0A1UAY8</accession>
<protein>
    <submittedName>
        <fullName evidence="1">Uncharacterized protein</fullName>
    </submittedName>
</protein>
<name>A0A0A1UAY8_ENTIV</name>
<keyword evidence="2" id="KW-1185">Reference proteome</keyword>
<gene>
    <name evidence="1" type="ORF">EIN_123140</name>
</gene>
<dbReference type="KEGG" id="eiv:EIN_123140"/>
<organism evidence="1 2">
    <name type="scientific">Entamoeba invadens IP1</name>
    <dbReference type="NCBI Taxonomy" id="370355"/>
    <lineage>
        <taxon>Eukaryota</taxon>
        <taxon>Amoebozoa</taxon>
        <taxon>Evosea</taxon>
        <taxon>Archamoebae</taxon>
        <taxon>Mastigamoebida</taxon>
        <taxon>Entamoebidae</taxon>
        <taxon>Entamoeba</taxon>
    </lineage>
</organism>
<dbReference type="Proteomes" id="UP000014680">
    <property type="component" value="Unassembled WGS sequence"/>
</dbReference>
<dbReference type="VEuPathDB" id="AmoebaDB:EIN_123140"/>
<sequence length="169" mass="20154">MYHSVTFVCSTTNVKEFEDFKNEHNIMSKKLNTVAFTRFLSICDNIKSVCSQFKNICLFVKHKECDFKDYLKRNCKYSTIADINNFNICDDKIENKFHALYDILKLLKDLNDSFQSIDCTLPVFWSRATNFKEMLKILVKRLDDNDEHKLDAFHSFSKDDHKNYEFLRE</sequence>
<evidence type="ECO:0000313" key="2">
    <source>
        <dbReference type="Proteomes" id="UP000014680"/>
    </source>
</evidence>
<dbReference type="EMBL" id="KB206380">
    <property type="protein sequence ID" value="ELP92343.1"/>
    <property type="molecule type" value="Genomic_DNA"/>
</dbReference>
<dbReference type="AlphaFoldDB" id="A0A0A1UAY8"/>
<evidence type="ECO:0000313" key="1">
    <source>
        <dbReference type="EMBL" id="ELP92343.1"/>
    </source>
</evidence>
<proteinExistence type="predicted"/>
<dbReference type="GeneID" id="14891306"/>
<feature type="non-terminal residue" evidence="1">
    <location>
        <position position="1"/>
    </location>
</feature>
<feature type="non-terminal residue" evidence="1">
    <location>
        <position position="169"/>
    </location>
</feature>
<reference evidence="1 2" key="1">
    <citation type="submission" date="2012-10" db="EMBL/GenBank/DDBJ databases">
        <authorList>
            <person name="Zafar N."/>
            <person name="Inman J."/>
            <person name="Hall N."/>
            <person name="Lorenzi H."/>
            <person name="Caler E."/>
        </authorList>
    </citation>
    <scope>NUCLEOTIDE SEQUENCE [LARGE SCALE GENOMIC DNA]</scope>
    <source>
        <strain evidence="1 2">IP1</strain>
    </source>
</reference>